<name>A0A1Y2J4G3_TRAC3</name>
<reference evidence="1 2" key="1">
    <citation type="journal article" date="2015" name="Biotechnol. Biofuels">
        <title>Enhanced degradation of softwood versus hardwood by the white-rot fungus Pycnoporus coccineus.</title>
        <authorList>
            <person name="Couturier M."/>
            <person name="Navarro D."/>
            <person name="Chevret D."/>
            <person name="Henrissat B."/>
            <person name="Piumi F."/>
            <person name="Ruiz-Duenas F.J."/>
            <person name="Martinez A.T."/>
            <person name="Grigoriev I.V."/>
            <person name="Riley R."/>
            <person name="Lipzen A."/>
            <person name="Berrin J.G."/>
            <person name="Master E.R."/>
            <person name="Rosso M.N."/>
        </authorList>
    </citation>
    <scope>NUCLEOTIDE SEQUENCE [LARGE SCALE GENOMIC DNA]</scope>
    <source>
        <strain evidence="1 2">BRFM310</strain>
    </source>
</reference>
<proteinExistence type="predicted"/>
<organism evidence="1 2">
    <name type="scientific">Trametes coccinea (strain BRFM310)</name>
    <name type="common">Pycnoporus coccineus</name>
    <dbReference type="NCBI Taxonomy" id="1353009"/>
    <lineage>
        <taxon>Eukaryota</taxon>
        <taxon>Fungi</taxon>
        <taxon>Dikarya</taxon>
        <taxon>Basidiomycota</taxon>
        <taxon>Agaricomycotina</taxon>
        <taxon>Agaricomycetes</taxon>
        <taxon>Polyporales</taxon>
        <taxon>Polyporaceae</taxon>
        <taxon>Trametes</taxon>
    </lineage>
</organism>
<evidence type="ECO:0000313" key="1">
    <source>
        <dbReference type="EMBL" id="OSD07783.1"/>
    </source>
</evidence>
<sequence length="169" mass="18414">MSLQTPTWNWPRHTVSLRPRAFYAVGTLCGWIRTPSPRATQRIVCNRAFPSLCSSVCPGSSPAVSLVTGRNIVCPRALILLGQHPLPDLSYGPSRSPRSPRGLAARALHPAVSRWAPTIGDANLTGSIVPSPNLIRPHCTRCEDNPRHRQPTTIDVPAVPARALYMCNI</sequence>
<evidence type="ECO:0000313" key="2">
    <source>
        <dbReference type="Proteomes" id="UP000193067"/>
    </source>
</evidence>
<protein>
    <submittedName>
        <fullName evidence="1">Uncharacterized protein</fullName>
    </submittedName>
</protein>
<dbReference type="AlphaFoldDB" id="A0A1Y2J4G3"/>
<keyword evidence="2" id="KW-1185">Reference proteome</keyword>
<accession>A0A1Y2J4G3</accession>
<dbReference type="EMBL" id="KZ084087">
    <property type="protein sequence ID" value="OSD07783.1"/>
    <property type="molecule type" value="Genomic_DNA"/>
</dbReference>
<gene>
    <name evidence="1" type="ORF">PYCCODRAFT_350433</name>
</gene>
<dbReference type="Proteomes" id="UP000193067">
    <property type="component" value="Unassembled WGS sequence"/>
</dbReference>